<dbReference type="InterPro" id="IPR038730">
    <property type="entry name" value="HyfE-like"/>
</dbReference>
<evidence type="ECO:0000256" key="4">
    <source>
        <dbReference type="ARBA" id="ARBA00022989"/>
    </source>
</evidence>
<feature type="transmembrane region" description="Helical" evidence="6">
    <location>
        <begin position="96"/>
        <end position="120"/>
    </location>
</feature>
<dbReference type="PANTHER" id="PTHR38601">
    <property type="entry name" value="HYDROGENASE-4 COMPONENT E"/>
    <property type="match status" value="1"/>
</dbReference>
<evidence type="ECO:0000256" key="6">
    <source>
        <dbReference type="SAM" id="Phobius"/>
    </source>
</evidence>
<dbReference type="AlphaFoldDB" id="A0A2U1V758"/>
<evidence type="ECO:0000256" key="3">
    <source>
        <dbReference type="ARBA" id="ARBA00022692"/>
    </source>
</evidence>
<dbReference type="PANTHER" id="PTHR38601:SF1">
    <property type="entry name" value="HYDROGENASE-4 COMPONENT E"/>
    <property type="match status" value="1"/>
</dbReference>
<keyword evidence="8" id="KW-1185">Reference proteome</keyword>
<evidence type="ECO:0000256" key="2">
    <source>
        <dbReference type="ARBA" id="ARBA00022475"/>
    </source>
</evidence>
<name>A0A2U1V758_9PROT</name>
<evidence type="ECO:0000256" key="1">
    <source>
        <dbReference type="ARBA" id="ARBA00004651"/>
    </source>
</evidence>
<protein>
    <submittedName>
        <fullName evidence="7">Hydrogenase-4 component E</fullName>
    </submittedName>
</protein>
<accession>A0A2U1V758</accession>
<sequence>MGFGQLSYDMAHLLGGGVLLFSFVLLYQRRLSGVIAAFAAQGALLALAVAWQGWAQGAPGLYLTALLAAVAQAVLLPLALRRLVRHLAVQRAVEPALGIGASMVAGVALVALALMVVLPATAGAGLQAREDLALALSVVLLGMLMMITRHNAISQLVGLLSLENGLVLAASGVRGMPLVLELSTAALVLMLAAVAGFFVFRLRESLASLDVSALHAHRGEREGEGA</sequence>
<gene>
    <name evidence="7" type="ORF">CR165_07410</name>
</gene>
<feature type="transmembrane region" description="Helical" evidence="6">
    <location>
        <begin position="34"/>
        <end position="54"/>
    </location>
</feature>
<proteinExistence type="predicted"/>
<keyword evidence="2" id="KW-1003">Cell membrane</keyword>
<comment type="caution">
    <text evidence="7">The sequence shown here is derived from an EMBL/GenBank/DDBJ whole genome shotgun (WGS) entry which is preliminary data.</text>
</comment>
<feature type="transmembrane region" description="Helical" evidence="6">
    <location>
        <begin position="6"/>
        <end position="27"/>
    </location>
</feature>
<dbReference type="RefSeq" id="WP_181378038.1">
    <property type="nucleotide sequence ID" value="NZ_PDOA01000003.1"/>
</dbReference>
<evidence type="ECO:0000313" key="7">
    <source>
        <dbReference type="EMBL" id="PWC29748.1"/>
    </source>
</evidence>
<reference evidence="8" key="1">
    <citation type="submission" date="2017-10" db="EMBL/GenBank/DDBJ databases">
        <authorList>
            <person name="Toshchakov S.V."/>
            <person name="Goeva M.A."/>
        </authorList>
    </citation>
    <scope>NUCLEOTIDE SEQUENCE [LARGE SCALE GENOMIC DNA]</scope>
    <source>
        <strain evidence="8">JR1/69-1-13</strain>
    </source>
</reference>
<feature type="transmembrane region" description="Helical" evidence="6">
    <location>
        <begin position="156"/>
        <end position="176"/>
    </location>
</feature>
<dbReference type="GO" id="GO:0005886">
    <property type="term" value="C:plasma membrane"/>
    <property type="evidence" value="ECO:0007669"/>
    <property type="project" value="UniProtKB-SubCell"/>
</dbReference>
<keyword evidence="5 6" id="KW-0472">Membrane</keyword>
<evidence type="ECO:0000313" key="8">
    <source>
        <dbReference type="Proteomes" id="UP000245048"/>
    </source>
</evidence>
<feature type="transmembrane region" description="Helical" evidence="6">
    <location>
        <begin position="60"/>
        <end position="84"/>
    </location>
</feature>
<keyword evidence="4 6" id="KW-1133">Transmembrane helix</keyword>
<dbReference type="Proteomes" id="UP000245048">
    <property type="component" value="Unassembled WGS sequence"/>
</dbReference>
<evidence type="ECO:0000256" key="5">
    <source>
        <dbReference type="ARBA" id="ARBA00023136"/>
    </source>
</evidence>
<feature type="transmembrane region" description="Helical" evidence="6">
    <location>
        <begin position="132"/>
        <end position="149"/>
    </location>
</feature>
<keyword evidence="3 6" id="KW-0812">Transmembrane</keyword>
<organism evidence="7 8">
    <name type="scientific">Teichococcus aestuarii</name>
    <dbReference type="NCBI Taxonomy" id="568898"/>
    <lineage>
        <taxon>Bacteria</taxon>
        <taxon>Pseudomonadati</taxon>
        <taxon>Pseudomonadota</taxon>
        <taxon>Alphaproteobacteria</taxon>
        <taxon>Acetobacterales</taxon>
        <taxon>Roseomonadaceae</taxon>
        <taxon>Roseomonas</taxon>
    </lineage>
</organism>
<feature type="transmembrane region" description="Helical" evidence="6">
    <location>
        <begin position="182"/>
        <end position="200"/>
    </location>
</feature>
<dbReference type="EMBL" id="PDOA01000003">
    <property type="protein sequence ID" value="PWC29748.1"/>
    <property type="molecule type" value="Genomic_DNA"/>
</dbReference>
<comment type="subcellular location">
    <subcellularLocation>
        <location evidence="1">Cell membrane</location>
        <topology evidence="1">Multi-pass membrane protein</topology>
    </subcellularLocation>
</comment>